<dbReference type="GO" id="GO:0006096">
    <property type="term" value="P:glycolytic process"/>
    <property type="evidence" value="ECO:0007669"/>
    <property type="project" value="UniProtKB-KW"/>
</dbReference>
<organism evidence="6 7">
    <name type="scientific">Crepidotus variabilis</name>
    <dbReference type="NCBI Taxonomy" id="179855"/>
    <lineage>
        <taxon>Eukaryota</taxon>
        <taxon>Fungi</taxon>
        <taxon>Dikarya</taxon>
        <taxon>Basidiomycota</taxon>
        <taxon>Agaricomycotina</taxon>
        <taxon>Agaricomycetes</taxon>
        <taxon>Agaricomycetidae</taxon>
        <taxon>Agaricales</taxon>
        <taxon>Agaricineae</taxon>
        <taxon>Crepidotaceae</taxon>
        <taxon>Crepidotus</taxon>
    </lineage>
</organism>
<comment type="caution">
    <text evidence="6">The sequence shown here is derived from an EMBL/GenBank/DDBJ whole genome shotgun (WGS) entry which is preliminary data.</text>
</comment>
<evidence type="ECO:0000256" key="4">
    <source>
        <dbReference type="ARBA" id="ARBA00023152"/>
    </source>
</evidence>
<protein>
    <recommendedName>
        <fullName evidence="3">fructose-bisphosphate aldolase</fullName>
        <ecNumber evidence="3">4.1.2.13</ecNumber>
    </recommendedName>
</protein>
<evidence type="ECO:0000256" key="3">
    <source>
        <dbReference type="ARBA" id="ARBA00013068"/>
    </source>
</evidence>
<dbReference type="OrthoDB" id="36455at2759"/>
<dbReference type="PANTHER" id="PTHR11627">
    <property type="entry name" value="FRUCTOSE-BISPHOSPHATE ALDOLASE"/>
    <property type="match status" value="1"/>
</dbReference>
<dbReference type="Gene3D" id="3.20.20.70">
    <property type="entry name" value="Aldolase class I"/>
    <property type="match status" value="1"/>
</dbReference>
<reference evidence="6" key="1">
    <citation type="submission" date="2020-11" db="EMBL/GenBank/DDBJ databases">
        <authorList>
            <consortium name="DOE Joint Genome Institute"/>
            <person name="Ahrendt S."/>
            <person name="Riley R."/>
            <person name="Andreopoulos W."/>
            <person name="Labutti K."/>
            <person name="Pangilinan J."/>
            <person name="Ruiz-Duenas F.J."/>
            <person name="Barrasa J.M."/>
            <person name="Sanchez-Garcia M."/>
            <person name="Camarero S."/>
            <person name="Miyauchi S."/>
            <person name="Serrano A."/>
            <person name="Linde D."/>
            <person name="Babiker R."/>
            <person name="Drula E."/>
            <person name="Ayuso-Fernandez I."/>
            <person name="Pacheco R."/>
            <person name="Padilla G."/>
            <person name="Ferreira P."/>
            <person name="Barriuso J."/>
            <person name="Kellner H."/>
            <person name="Castanera R."/>
            <person name="Alfaro M."/>
            <person name="Ramirez L."/>
            <person name="Pisabarro A.G."/>
            <person name="Kuo A."/>
            <person name="Tritt A."/>
            <person name="Lipzen A."/>
            <person name="He G."/>
            <person name="Yan M."/>
            <person name="Ng V."/>
            <person name="Cullen D."/>
            <person name="Martin F."/>
            <person name="Rosso M.-N."/>
            <person name="Henrissat B."/>
            <person name="Hibbett D."/>
            <person name="Martinez A.T."/>
            <person name="Grigoriev I.V."/>
        </authorList>
    </citation>
    <scope>NUCLEOTIDE SEQUENCE</scope>
    <source>
        <strain evidence="6">CBS 506.95</strain>
    </source>
</reference>
<dbReference type="GO" id="GO:0004332">
    <property type="term" value="F:fructose-bisphosphate aldolase activity"/>
    <property type="evidence" value="ECO:0007669"/>
    <property type="project" value="UniProtKB-EC"/>
</dbReference>
<evidence type="ECO:0000256" key="1">
    <source>
        <dbReference type="ARBA" id="ARBA00004714"/>
    </source>
</evidence>
<keyword evidence="5" id="KW-0456">Lyase</keyword>
<dbReference type="InterPro" id="IPR013785">
    <property type="entry name" value="Aldolase_TIM"/>
</dbReference>
<sequence>MSSETAPHNVFLAPVLDLCSNRKELHRMQRTPSSKMFIHSHHSHFEAHELMKTANELVEIKGRGIYASDEAPEMMDELLRNAQKVSLTEEEKRKKRKIWKETAFSSLNSEYISGAILHWESLIDFQLAPLLSDKGIIPGIRANGELVPIPRSTEEFIVQGLDNLLPQLQAARSAGARFSKWRVPVGCTSTNIPVPLPTLLGLETSAETLAQFAAISQQAGLVPIVEPDVDFSRDADLARSTEVHERVIDLIYIRMKAHGVLIEGTLIKPSFPQPGLQHPSRAEVAPEEIAMATATIISRSVPTSVQGVLFLSGGLPSQTATNFLASLNALVLASPSPSAFSRLPRLTFSFGRGIQNEAMELWKAGDENAAKESFEKWSRSCWHASKGVVL</sequence>
<dbReference type="SUPFAM" id="SSF51569">
    <property type="entry name" value="Aldolase"/>
    <property type="match status" value="1"/>
</dbReference>
<gene>
    <name evidence="6" type="ORF">CPB83DRAFT_844288</name>
</gene>
<name>A0A9P6JUN2_9AGAR</name>
<evidence type="ECO:0000256" key="5">
    <source>
        <dbReference type="ARBA" id="ARBA00023239"/>
    </source>
</evidence>
<comment type="similarity">
    <text evidence="2">Belongs to the class I fructose-bisphosphate aldolase family.</text>
</comment>
<dbReference type="Proteomes" id="UP000807306">
    <property type="component" value="Unassembled WGS sequence"/>
</dbReference>
<dbReference type="InterPro" id="IPR000741">
    <property type="entry name" value="FBA_I"/>
</dbReference>
<keyword evidence="4" id="KW-0324">Glycolysis</keyword>
<keyword evidence="7" id="KW-1185">Reference proteome</keyword>
<accession>A0A9P6JUN2</accession>
<dbReference type="Pfam" id="PF00274">
    <property type="entry name" value="Glycolytic"/>
    <property type="match status" value="1"/>
</dbReference>
<evidence type="ECO:0000313" key="6">
    <source>
        <dbReference type="EMBL" id="KAF9534482.1"/>
    </source>
</evidence>
<dbReference type="EMBL" id="MU157826">
    <property type="protein sequence ID" value="KAF9534482.1"/>
    <property type="molecule type" value="Genomic_DNA"/>
</dbReference>
<dbReference type="AlphaFoldDB" id="A0A9P6JUN2"/>
<proteinExistence type="inferred from homology"/>
<dbReference type="EC" id="4.1.2.13" evidence="3"/>
<comment type="pathway">
    <text evidence="1">Carbohydrate degradation; glycolysis; D-glyceraldehyde 3-phosphate and glycerone phosphate from D-glucose: step 4/4.</text>
</comment>
<evidence type="ECO:0000256" key="2">
    <source>
        <dbReference type="ARBA" id="ARBA00010387"/>
    </source>
</evidence>
<evidence type="ECO:0000313" key="7">
    <source>
        <dbReference type="Proteomes" id="UP000807306"/>
    </source>
</evidence>